<keyword evidence="4 7" id="KW-0697">Rotamase</keyword>
<dbReference type="Pfam" id="PF09312">
    <property type="entry name" value="SurA_N"/>
    <property type="match status" value="1"/>
</dbReference>
<reference evidence="9" key="1">
    <citation type="journal article" date="2020" name="mSystems">
        <title>Genome- and Community-Level Interaction Insights into Carbon Utilization and Element Cycling Functions of Hydrothermarchaeota in Hydrothermal Sediment.</title>
        <authorList>
            <person name="Zhou Z."/>
            <person name="Liu Y."/>
            <person name="Xu W."/>
            <person name="Pan J."/>
            <person name="Luo Z.H."/>
            <person name="Li M."/>
        </authorList>
    </citation>
    <scope>NUCLEOTIDE SEQUENCE [LARGE SCALE GENOMIC DNA]</scope>
    <source>
        <strain evidence="9">HyVt-493</strain>
    </source>
</reference>
<dbReference type="GO" id="GO:0050821">
    <property type="term" value="P:protein stabilization"/>
    <property type="evidence" value="ECO:0007669"/>
    <property type="project" value="InterPro"/>
</dbReference>
<dbReference type="InterPro" id="IPR015391">
    <property type="entry name" value="SurA_N"/>
</dbReference>
<feature type="domain" description="PpiC" evidence="8">
    <location>
        <begin position="300"/>
        <end position="395"/>
    </location>
</feature>
<evidence type="ECO:0000256" key="4">
    <source>
        <dbReference type="ARBA" id="ARBA00023110"/>
    </source>
</evidence>
<dbReference type="GO" id="GO:0006457">
    <property type="term" value="P:protein folding"/>
    <property type="evidence" value="ECO:0007669"/>
    <property type="project" value="UniProtKB-UniRule"/>
</dbReference>
<comment type="function">
    <text evidence="7">Chaperone involved in the correct folding and assembly of outer membrane proteins. Recognizes specific patterns of aromatic residues and the orientation of their side chains, which are found more frequently in integral outer membrane proteins. May act in both early periplasmic and late outer membrane-associated steps of protein maturation.</text>
</comment>
<comment type="subcellular location">
    <subcellularLocation>
        <location evidence="7">Periplasm</location>
    </subcellularLocation>
    <text evidence="7">Is capable of associating with the outer membrane.</text>
</comment>
<dbReference type="GO" id="GO:0042277">
    <property type="term" value="F:peptide binding"/>
    <property type="evidence" value="ECO:0007669"/>
    <property type="project" value="InterPro"/>
</dbReference>
<evidence type="ECO:0000256" key="1">
    <source>
        <dbReference type="ARBA" id="ARBA00022729"/>
    </source>
</evidence>
<dbReference type="PROSITE" id="PS50198">
    <property type="entry name" value="PPIC_PPIASE_2"/>
    <property type="match status" value="2"/>
</dbReference>
<organism evidence="9">
    <name type="scientific">Leucothrix mucor</name>
    <dbReference type="NCBI Taxonomy" id="45248"/>
    <lineage>
        <taxon>Bacteria</taxon>
        <taxon>Pseudomonadati</taxon>
        <taxon>Pseudomonadota</taxon>
        <taxon>Gammaproteobacteria</taxon>
        <taxon>Thiotrichales</taxon>
        <taxon>Thiotrichaceae</taxon>
        <taxon>Leucothrix</taxon>
    </lineage>
</organism>
<keyword evidence="6 7" id="KW-0413">Isomerase</keyword>
<evidence type="ECO:0000256" key="6">
    <source>
        <dbReference type="ARBA" id="ARBA00023235"/>
    </source>
</evidence>
<dbReference type="HAMAP" id="MF_01183">
    <property type="entry name" value="Chaperone_SurA"/>
    <property type="match status" value="1"/>
</dbReference>
<dbReference type="InterPro" id="IPR046357">
    <property type="entry name" value="PPIase_dom_sf"/>
</dbReference>
<dbReference type="GO" id="GO:0030288">
    <property type="term" value="C:outer membrane-bounded periplasmic space"/>
    <property type="evidence" value="ECO:0007669"/>
    <property type="project" value="InterPro"/>
</dbReference>
<dbReference type="Proteomes" id="UP000885750">
    <property type="component" value="Unassembled WGS sequence"/>
</dbReference>
<dbReference type="Gene3D" id="3.10.50.40">
    <property type="match status" value="2"/>
</dbReference>
<sequence>MAIKQMISLKIKYMDMNNLNENNRTRKSFFFLKHLSPALYLSAFLLFLPSANATEQLLDRIAAVVNNDIVMLSTVLQQAKRLKAAAPNIADKKLIKRALEQLVLIKVQVQHGKKLGIIVDDVMLNRTIEGIARQNNLSLASFRSALEKEGFKYGTFREEIRNRLIIDALKQRQSGGRSKISEQEVTDLIFSQATQLNKDAQYHLQDILISAPNGIPLPQFNSARNQAQQLRNQLLKQTNFATNGISTDDMGWKNVAELPLAYTRILSLMGVNEISPVVHDSKGFHILKLVEKRGGGQNLQLQVHARHILIADSSSKGLKKAKKISQQLQTGADFATLAKINSADTGSAVNGGDLGWATPSTYVPAFAAVVKKSPIKSISEPVKSKFGWHIIQVLERKQIDSSRDALRASAKAILSKKKSKDGYEIWLQGVRDDAFVEYRIKL</sequence>
<dbReference type="PROSITE" id="PS01096">
    <property type="entry name" value="PPIC_PPIASE_1"/>
    <property type="match status" value="1"/>
</dbReference>
<dbReference type="EMBL" id="DRMS01000221">
    <property type="protein sequence ID" value="HFC92315.1"/>
    <property type="molecule type" value="Genomic_DNA"/>
</dbReference>
<protein>
    <recommendedName>
        <fullName evidence="7">Chaperone SurA</fullName>
    </recommendedName>
    <alternativeName>
        <fullName evidence="7">Peptidyl-prolyl cis-trans isomerase SurA</fullName>
        <shortName evidence="7">PPIase SurA</shortName>
        <ecNumber evidence="7">5.2.1.8</ecNumber>
    </alternativeName>
    <alternativeName>
        <fullName evidence="7">Rotamase SurA</fullName>
    </alternativeName>
</protein>
<dbReference type="GO" id="GO:0043165">
    <property type="term" value="P:Gram-negative-bacterium-type cell outer membrane assembly"/>
    <property type="evidence" value="ECO:0007669"/>
    <property type="project" value="InterPro"/>
</dbReference>
<evidence type="ECO:0000259" key="8">
    <source>
        <dbReference type="PROSITE" id="PS50198"/>
    </source>
</evidence>
<dbReference type="SUPFAM" id="SSF109998">
    <property type="entry name" value="Triger factor/SurA peptide-binding domain-like"/>
    <property type="match status" value="1"/>
</dbReference>
<evidence type="ECO:0000256" key="3">
    <source>
        <dbReference type="ARBA" id="ARBA00022764"/>
    </source>
</evidence>
<dbReference type="PANTHER" id="PTHR47637:SF1">
    <property type="entry name" value="CHAPERONE SURA"/>
    <property type="match status" value="1"/>
</dbReference>
<dbReference type="EC" id="5.2.1.8" evidence="7"/>
<comment type="catalytic activity">
    <reaction evidence="7">
        <text>[protein]-peptidylproline (omega=180) = [protein]-peptidylproline (omega=0)</text>
        <dbReference type="Rhea" id="RHEA:16237"/>
        <dbReference type="Rhea" id="RHEA-COMP:10747"/>
        <dbReference type="Rhea" id="RHEA-COMP:10748"/>
        <dbReference type="ChEBI" id="CHEBI:83833"/>
        <dbReference type="ChEBI" id="CHEBI:83834"/>
        <dbReference type="EC" id="5.2.1.8"/>
    </reaction>
</comment>
<keyword evidence="5 7" id="KW-0143">Chaperone</keyword>
<evidence type="ECO:0000313" key="9">
    <source>
        <dbReference type="EMBL" id="HFC92315.1"/>
    </source>
</evidence>
<keyword evidence="2 7" id="KW-0677">Repeat</keyword>
<comment type="domain">
    <text evidence="7">The PPIase activity resides only in the second parvulin domain. The N-terminal region and the C-terminal tail are necessary and sufficient for the chaperone activity of SurA. The PPIase activity is dispensable for SurA to function as a chaperone. The N-terminal region and the C-terminal tail are also required for porin recognition.</text>
</comment>
<evidence type="ECO:0000256" key="5">
    <source>
        <dbReference type="ARBA" id="ARBA00023186"/>
    </source>
</evidence>
<evidence type="ECO:0000256" key="2">
    <source>
        <dbReference type="ARBA" id="ARBA00022737"/>
    </source>
</evidence>
<dbReference type="AlphaFoldDB" id="A0A7V2WUZ4"/>
<dbReference type="InterPro" id="IPR023034">
    <property type="entry name" value="PPIase_SurA"/>
</dbReference>
<dbReference type="GO" id="GO:0003755">
    <property type="term" value="F:peptidyl-prolyl cis-trans isomerase activity"/>
    <property type="evidence" value="ECO:0007669"/>
    <property type="project" value="UniProtKB-UniRule"/>
</dbReference>
<dbReference type="InterPro" id="IPR050280">
    <property type="entry name" value="OMP_Chaperone_SurA"/>
</dbReference>
<comment type="caution">
    <text evidence="9">The sequence shown here is derived from an EMBL/GenBank/DDBJ whole genome shotgun (WGS) entry which is preliminary data.</text>
</comment>
<keyword evidence="3 7" id="KW-0574">Periplasm</keyword>
<dbReference type="PANTHER" id="PTHR47637">
    <property type="entry name" value="CHAPERONE SURA"/>
    <property type="match status" value="1"/>
</dbReference>
<name>A0A7V2WUZ4_LEUMU</name>
<proteinExistence type="inferred from homology"/>
<accession>A0A7V2WUZ4</accession>
<dbReference type="SUPFAM" id="SSF54534">
    <property type="entry name" value="FKBP-like"/>
    <property type="match status" value="2"/>
</dbReference>
<dbReference type="InterPro" id="IPR000297">
    <property type="entry name" value="PPIase_PpiC"/>
</dbReference>
<gene>
    <name evidence="7" type="primary">surA</name>
    <name evidence="9" type="ORF">ENJ51_05825</name>
</gene>
<dbReference type="GO" id="GO:0051082">
    <property type="term" value="F:unfolded protein binding"/>
    <property type="evidence" value="ECO:0007669"/>
    <property type="project" value="UniProtKB-UniRule"/>
</dbReference>
<dbReference type="InterPro" id="IPR027304">
    <property type="entry name" value="Trigger_fact/SurA_dom_sf"/>
</dbReference>
<keyword evidence="1 7" id="KW-0732">Signal</keyword>
<dbReference type="InterPro" id="IPR023058">
    <property type="entry name" value="PPIase_PpiC_CS"/>
</dbReference>
<evidence type="ECO:0000256" key="7">
    <source>
        <dbReference type="HAMAP-Rule" id="MF_01183"/>
    </source>
</evidence>
<dbReference type="Gene3D" id="1.10.4030.10">
    <property type="entry name" value="Porin chaperone SurA, peptide-binding domain"/>
    <property type="match status" value="1"/>
</dbReference>
<feature type="domain" description="PpiC" evidence="8">
    <location>
        <begin position="199"/>
        <end position="291"/>
    </location>
</feature>
<dbReference type="Pfam" id="PF13616">
    <property type="entry name" value="Rotamase_3"/>
    <property type="match status" value="1"/>
</dbReference>